<keyword evidence="4" id="KW-0413">Isomerase</keyword>
<dbReference type="PANTHER" id="PTHR43588">
    <property type="entry name" value="COBALT-PRECORRIN-8 METHYLMUTASE"/>
    <property type="match status" value="1"/>
</dbReference>
<dbReference type="InterPro" id="IPR009061">
    <property type="entry name" value="DNA-bd_dom_put_sf"/>
</dbReference>
<evidence type="ECO:0000256" key="1">
    <source>
        <dbReference type="ARBA" id="ARBA00004953"/>
    </source>
</evidence>
<dbReference type="SUPFAM" id="SSF63965">
    <property type="entry name" value="Precorrin-8X methylmutase CbiC/CobH"/>
    <property type="match status" value="1"/>
</dbReference>
<dbReference type="SUPFAM" id="SSF46955">
    <property type="entry name" value="Putative DNA-binding domain"/>
    <property type="match status" value="1"/>
</dbReference>
<dbReference type="InterPro" id="IPR000551">
    <property type="entry name" value="MerR-type_HTH_dom"/>
</dbReference>
<feature type="domain" description="HTH merR-type" evidence="6">
    <location>
        <begin position="18"/>
        <end position="76"/>
    </location>
</feature>
<dbReference type="GO" id="GO:0009236">
    <property type="term" value="P:cobalamin biosynthetic process"/>
    <property type="evidence" value="ECO:0007669"/>
    <property type="project" value="UniProtKB-UniPathway"/>
</dbReference>
<keyword evidence="3" id="KW-0169">Cobalamin biosynthesis</keyword>
<dbReference type="Gene3D" id="3.40.50.10230">
    <property type="entry name" value="Cobalamin biosynthesis CobH/CbiC, precorrin-8X methylmutase"/>
    <property type="match status" value="1"/>
</dbReference>
<name>A0A8J7F6W6_9CYAN</name>
<dbReference type="EMBL" id="JADEWL010000177">
    <property type="protein sequence ID" value="MBE9216540.1"/>
    <property type="molecule type" value="Genomic_DNA"/>
</dbReference>
<keyword evidence="5" id="KW-0472">Membrane</keyword>
<dbReference type="Proteomes" id="UP000620559">
    <property type="component" value="Unassembled WGS sequence"/>
</dbReference>
<gene>
    <name evidence="7" type="ORF">IQ247_28425</name>
</gene>
<protein>
    <submittedName>
        <fullName evidence="7">Precorrin-8X methylmutase</fullName>
    </submittedName>
</protein>
<dbReference type="GO" id="GO:0016993">
    <property type="term" value="F:precorrin-8X methylmutase activity"/>
    <property type="evidence" value="ECO:0007669"/>
    <property type="project" value="InterPro"/>
</dbReference>
<accession>A0A8J7F6W6</accession>
<dbReference type="PANTHER" id="PTHR43588:SF1">
    <property type="entry name" value="COBALT-PRECORRIN-8 METHYLMUTASE"/>
    <property type="match status" value="1"/>
</dbReference>
<dbReference type="Pfam" id="PF13411">
    <property type="entry name" value="MerR_1"/>
    <property type="match status" value="1"/>
</dbReference>
<dbReference type="UniPathway" id="UPA00148"/>
<comment type="caution">
    <text evidence="7">The sequence shown here is derived from an EMBL/GenBank/DDBJ whole genome shotgun (WGS) entry which is preliminary data.</text>
</comment>
<evidence type="ECO:0000313" key="8">
    <source>
        <dbReference type="Proteomes" id="UP000620559"/>
    </source>
</evidence>
<dbReference type="InterPro" id="IPR036588">
    <property type="entry name" value="CobH/CbiC_sf"/>
</dbReference>
<comment type="pathway">
    <text evidence="1">Cofactor biosynthesis; adenosylcobalamin biosynthesis.</text>
</comment>
<sequence>MTSKHLTIKQLTQEVGGGLTPRMVRHYHQLGLLPEATRSSGNYRLYTDADVQQLRRILALKSQGFQLEHIREFLNSPEVMSFDALASQLQQQYNSVTEQLARLRQTASALEEFLERDKGCQANQLQALEQLKKVEIESAFGLQNLEQLWHGLDATCNVQPEDISESLQKILPDLSKKNEIERDLLSKLVFACGDVSLVNFVKLSKDAIVSARHNLKADCEIVADVSPVVAALDHTRIAHLGAKVNILIDDPHIHSVDEAERKFWQDKQWFEKLKRLTPGCILVIGYAPSVLISALELIEQEQLKPSLIIGMPIGFNHAPAAKRRLMHSRVEYITTIGTLGGGLLAAVALNALVGSLIEKPDCHCYLSHRE</sequence>
<evidence type="ECO:0000256" key="5">
    <source>
        <dbReference type="SAM" id="Phobius"/>
    </source>
</evidence>
<evidence type="ECO:0000256" key="4">
    <source>
        <dbReference type="ARBA" id="ARBA00023235"/>
    </source>
</evidence>
<dbReference type="SMART" id="SM00422">
    <property type="entry name" value="HTH_MERR"/>
    <property type="match status" value="1"/>
</dbReference>
<evidence type="ECO:0000259" key="6">
    <source>
        <dbReference type="PROSITE" id="PS50937"/>
    </source>
</evidence>
<dbReference type="RefSeq" id="WP_193925162.1">
    <property type="nucleotide sequence ID" value="NZ_JADEWL010000177.1"/>
</dbReference>
<evidence type="ECO:0000313" key="7">
    <source>
        <dbReference type="EMBL" id="MBE9216540.1"/>
    </source>
</evidence>
<organism evidence="7 8">
    <name type="scientific">Plectonema cf. radiosum LEGE 06105</name>
    <dbReference type="NCBI Taxonomy" id="945769"/>
    <lineage>
        <taxon>Bacteria</taxon>
        <taxon>Bacillati</taxon>
        <taxon>Cyanobacteriota</taxon>
        <taxon>Cyanophyceae</taxon>
        <taxon>Oscillatoriophycideae</taxon>
        <taxon>Oscillatoriales</taxon>
        <taxon>Microcoleaceae</taxon>
        <taxon>Plectonema</taxon>
    </lineage>
</organism>
<dbReference type="CDD" id="cd00592">
    <property type="entry name" value="HTH_MerR-like"/>
    <property type="match status" value="1"/>
</dbReference>
<dbReference type="Gene3D" id="1.10.1660.10">
    <property type="match status" value="1"/>
</dbReference>
<dbReference type="AlphaFoldDB" id="A0A8J7F6W6"/>
<feature type="transmembrane region" description="Helical" evidence="5">
    <location>
        <begin position="332"/>
        <end position="357"/>
    </location>
</feature>
<dbReference type="GO" id="GO:0006355">
    <property type="term" value="P:regulation of DNA-templated transcription"/>
    <property type="evidence" value="ECO:0007669"/>
    <property type="project" value="InterPro"/>
</dbReference>
<evidence type="ECO:0000256" key="3">
    <source>
        <dbReference type="ARBA" id="ARBA00022573"/>
    </source>
</evidence>
<keyword evidence="5" id="KW-1133">Transmembrane helix</keyword>
<proteinExistence type="inferred from homology"/>
<dbReference type="InterPro" id="IPR003722">
    <property type="entry name" value="Cbl_synth_CobH/CbiC"/>
</dbReference>
<keyword evidence="5" id="KW-0812">Transmembrane</keyword>
<dbReference type="Pfam" id="PF02570">
    <property type="entry name" value="CbiC"/>
    <property type="match status" value="1"/>
</dbReference>
<dbReference type="GO" id="GO:0003677">
    <property type="term" value="F:DNA binding"/>
    <property type="evidence" value="ECO:0007669"/>
    <property type="project" value="InterPro"/>
</dbReference>
<keyword evidence="8" id="KW-1185">Reference proteome</keyword>
<dbReference type="PROSITE" id="PS50937">
    <property type="entry name" value="HTH_MERR_2"/>
    <property type="match status" value="1"/>
</dbReference>
<comment type="similarity">
    <text evidence="2">Belongs to the CobH/CbiC family.</text>
</comment>
<evidence type="ECO:0000256" key="2">
    <source>
        <dbReference type="ARBA" id="ARBA00009774"/>
    </source>
</evidence>
<reference evidence="7" key="1">
    <citation type="submission" date="2020-10" db="EMBL/GenBank/DDBJ databases">
        <authorList>
            <person name="Castelo-Branco R."/>
            <person name="Eusebio N."/>
            <person name="Adriana R."/>
            <person name="Vieira A."/>
            <person name="Brugerolle De Fraissinette N."/>
            <person name="Rezende De Castro R."/>
            <person name="Schneider M.P."/>
            <person name="Vasconcelos V."/>
            <person name="Leao P.N."/>
        </authorList>
    </citation>
    <scope>NUCLEOTIDE SEQUENCE</scope>
    <source>
        <strain evidence="7">LEGE 06105</strain>
    </source>
</reference>